<name>A0ACC0MNN4_RHOML</name>
<evidence type="ECO:0000313" key="1">
    <source>
        <dbReference type="EMBL" id="KAI8542666.1"/>
    </source>
</evidence>
<accession>A0ACC0MNN4</accession>
<proteinExistence type="predicted"/>
<reference evidence="1" key="1">
    <citation type="submission" date="2022-02" db="EMBL/GenBank/DDBJ databases">
        <title>Plant Genome Project.</title>
        <authorList>
            <person name="Zhang R.-G."/>
        </authorList>
    </citation>
    <scope>NUCLEOTIDE SEQUENCE</scope>
    <source>
        <strain evidence="1">AT1</strain>
    </source>
</reference>
<evidence type="ECO:0000313" key="2">
    <source>
        <dbReference type="Proteomes" id="UP001062846"/>
    </source>
</evidence>
<sequence length="79" mass="9170">MPRTSATPEVPRHGSKPPIQGSLIKQQDRAKNNADSLRDRWPRIVHPSNPTRTRQRKGGDRSSVEFSEKRERRKKEGRE</sequence>
<dbReference type="Proteomes" id="UP001062846">
    <property type="component" value="Chromosome 8"/>
</dbReference>
<comment type="caution">
    <text evidence="1">The sequence shown here is derived from an EMBL/GenBank/DDBJ whole genome shotgun (WGS) entry which is preliminary data.</text>
</comment>
<dbReference type="EMBL" id="CM046395">
    <property type="protein sequence ID" value="KAI8542666.1"/>
    <property type="molecule type" value="Genomic_DNA"/>
</dbReference>
<gene>
    <name evidence="1" type="ORF">RHMOL_Rhmol08G0156000</name>
</gene>
<protein>
    <submittedName>
        <fullName evidence="1">Uncharacterized protein</fullName>
    </submittedName>
</protein>
<keyword evidence="2" id="KW-1185">Reference proteome</keyword>
<organism evidence="1 2">
    <name type="scientific">Rhododendron molle</name>
    <name type="common">Chinese azalea</name>
    <name type="synonym">Azalea mollis</name>
    <dbReference type="NCBI Taxonomy" id="49168"/>
    <lineage>
        <taxon>Eukaryota</taxon>
        <taxon>Viridiplantae</taxon>
        <taxon>Streptophyta</taxon>
        <taxon>Embryophyta</taxon>
        <taxon>Tracheophyta</taxon>
        <taxon>Spermatophyta</taxon>
        <taxon>Magnoliopsida</taxon>
        <taxon>eudicotyledons</taxon>
        <taxon>Gunneridae</taxon>
        <taxon>Pentapetalae</taxon>
        <taxon>asterids</taxon>
        <taxon>Ericales</taxon>
        <taxon>Ericaceae</taxon>
        <taxon>Ericoideae</taxon>
        <taxon>Rhodoreae</taxon>
        <taxon>Rhododendron</taxon>
    </lineage>
</organism>